<dbReference type="Proteomes" id="UP000005220">
    <property type="component" value="Chromosome 12"/>
</dbReference>
<dbReference type="InterPro" id="IPR018608">
    <property type="entry name" value="Gti1/Pac2"/>
</dbReference>
<dbReference type="RefSeq" id="XP_003959803.1">
    <property type="nucleotide sequence ID" value="XM_003959754.1"/>
</dbReference>
<keyword evidence="3" id="KW-1185">Reference proteome</keyword>
<dbReference type="EMBL" id="HE650832">
    <property type="protein sequence ID" value="CCF60668.1"/>
    <property type="molecule type" value="Genomic_DNA"/>
</dbReference>
<feature type="region of interest" description="Disordered" evidence="1">
    <location>
        <begin position="560"/>
        <end position="583"/>
    </location>
</feature>
<dbReference type="KEGG" id="kaf:KAFR_0L00610"/>
<proteinExistence type="predicted"/>
<dbReference type="AlphaFoldDB" id="H2B218"/>
<dbReference type="InParanoid" id="H2B218"/>
<name>H2B218_KAZAF</name>
<dbReference type="GO" id="GO:0003677">
    <property type="term" value="F:DNA binding"/>
    <property type="evidence" value="ECO:0007669"/>
    <property type="project" value="TreeGrafter"/>
</dbReference>
<sequence>MDIEPTFKGYMEDENDALLILQAILNGKLRHIPRRPYEIERPYLIVSGNIFVFIEEISGIKRWTDGVSWSPSRISGKFLIYKELDKDNPSSSSSKKKSNSRIKLPPLVSPSPNQQNGNDHSSSAPQGILNSDINDPSVSTLRSVHPLKYTGLVKKTISITLKRLPYSYYENFHIVSYYTVEDVKQNRLITPKDSLFFRDVRPCPELITAMENATLGNSKGHSKTNSITPPISNADSMDMATMDSRNTQPHMNHYNNFNTSQNQSQSNNKFGLGNSRNSMIKNEDYSSTTGIQHGIINYPSQSSRYQVSQSALPSTNSSFTNSFVYANGNSFMNSDYVQQQQQQQQMPGSLQSSSTYPYYYSMPQSGTAPNTVSGGHGSNLFPSSYFSQNEQRSTSASTVPYNSGTYPVYPVSMNTYNGNTVNYNRNNGTVSGTTGDSNNSNNTSSSPSIPTPLSVTNKNSMLDGIATPVTHQGVSLASNQSHPLQQQYQYGSNSHSNFSNTGPNTYQYQTQYQPQYQHQNVSSSNPSSNIPYAYNNSSYGNSSTNTISGMLNMNSNNNNITGSNSSIHQNAANHSSSVSSSLNNTDSKIATLQSTPNAASAINLNNRRGTYNQV</sequence>
<dbReference type="GeneID" id="13886876"/>
<gene>
    <name evidence="2" type="primary">KAFR0L00610</name>
    <name evidence="2" type="ORF">KAFR_0L00610</name>
</gene>
<feature type="compositionally biased region" description="Polar residues" evidence="1">
    <location>
        <begin position="110"/>
        <end position="132"/>
    </location>
</feature>
<dbReference type="PANTHER" id="PTHR28027">
    <property type="entry name" value="TRANSCRIPTIONAL REGULATOR MIT1"/>
    <property type="match status" value="1"/>
</dbReference>
<dbReference type="HOGENOM" id="CLU_444853_0_0_1"/>
<evidence type="ECO:0000256" key="1">
    <source>
        <dbReference type="SAM" id="MobiDB-lite"/>
    </source>
</evidence>
<evidence type="ECO:0000313" key="2">
    <source>
        <dbReference type="EMBL" id="CCF60668.1"/>
    </source>
</evidence>
<dbReference type="PANTHER" id="PTHR28027:SF2">
    <property type="entry name" value="TRANSCRIPTIONAL REGULATOR MIT1"/>
    <property type="match status" value="1"/>
</dbReference>
<evidence type="ECO:0000313" key="3">
    <source>
        <dbReference type="Proteomes" id="UP000005220"/>
    </source>
</evidence>
<organism evidence="2 3">
    <name type="scientific">Kazachstania africana (strain ATCC 22294 / BCRC 22015 / CBS 2517 / CECT 1963 / NBRC 1671 / NRRL Y-8276)</name>
    <name type="common">Yeast</name>
    <name type="synonym">Kluyveromyces africanus</name>
    <dbReference type="NCBI Taxonomy" id="1071382"/>
    <lineage>
        <taxon>Eukaryota</taxon>
        <taxon>Fungi</taxon>
        <taxon>Dikarya</taxon>
        <taxon>Ascomycota</taxon>
        <taxon>Saccharomycotina</taxon>
        <taxon>Saccharomycetes</taxon>
        <taxon>Saccharomycetales</taxon>
        <taxon>Saccharomycetaceae</taxon>
        <taxon>Kazachstania</taxon>
    </lineage>
</organism>
<protein>
    <submittedName>
        <fullName evidence="2">Uncharacterized protein</fullName>
    </submittedName>
</protein>
<reference evidence="2 3" key="1">
    <citation type="journal article" date="2011" name="Proc. Natl. Acad. Sci. U.S.A.">
        <title>Evolutionary erosion of yeast sex chromosomes by mating-type switching accidents.</title>
        <authorList>
            <person name="Gordon J.L."/>
            <person name="Armisen D."/>
            <person name="Proux-Wera E."/>
            <person name="Oheigeartaigh S.S."/>
            <person name="Byrne K.P."/>
            <person name="Wolfe K.H."/>
        </authorList>
    </citation>
    <scope>NUCLEOTIDE SEQUENCE [LARGE SCALE GENOMIC DNA]</scope>
    <source>
        <strain evidence="3">ATCC 22294 / BCRC 22015 / CBS 2517 / CECT 1963 / NBRC 1671 / NRRL Y-8276</strain>
    </source>
</reference>
<dbReference type="OrthoDB" id="5572844at2759"/>
<dbReference type="eggNOG" id="KOG4476">
    <property type="taxonomic scope" value="Eukaryota"/>
</dbReference>
<dbReference type="Pfam" id="PF09729">
    <property type="entry name" value="Gti1_Pac2"/>
    <property type="match status" value="1"/>
</dbReference>
<feature type="region of interest" description="Disordered" evidence="1">
    <location>
        <begin position="86"/>
        <end position="132"/>
    </location>
</feature>
<accession>H2B218</accession>
<feature type="region of interest" description="Disordered" evidence="1">
    <location>
        <begin position="422"/>
        <end position="453"/>
    </location>
</feature>